<name>A0A8R1DHB5_CAEJA</name>
<dbReference type="InterPro" id="IPR011993">
    <property type="entry name" value="PH-like_dom_sf"/>
</dbReference>
<dbReference type="SUPFAM" id="SSF50729">
    <property type="entry name" value="PH domain-like"/>
    <property type="match status" value="1"/>
</dbReference>
<dbReference type="Gene3D" id="2.30.29.30">
    <property type="entry name" value="Pleckstrin-homology domain (PH domain)/Phosphotyrosine-binding domain (PTB)"/>
    <property type="match status" value="1"/>
</dbReference>
<dbReference type="AlphaFoldDB" id="A0A8R1DHB5"/>
<reference evidence="1" key="2">
    <citation type="submission" date="2022-06" db="UniProtKB">
        <authorList>
            <consortium name="EnsemblMetazoa"/>
        </authorList>
    </citation>
    <scope>IDENTIFICATION</scope>
    <source>
        <strain evidence="1">DF5081</strain>
    </source>
</reference>
<proteinExistence type="predicted"/>
<evidence type="ECO:0000313" key="2">
    <source>
        <dbReference type="Proteomes" id="UP000005237"/>
    </source>
</evidence>
<dbReference type="EnsemblMetazoa" id="CJA02707b.1">
    <property type="protein sequence ID" value="CJA02707b.1"/>
    <property type="gene ID" value="WBGene00121911"/>
</dbReference>
<reference evidence="2" key="1">
    <citation type="submission" date="2010-08" db="EMBL/GenBank/DDBJ databases">
        <authorList>
            <consortium name="Caenorhabditis japonica Sequencing Consortium"/>
            <person name="Wilson R.K."/>
        </authorList>
    </citation>
    <scope>NUCLEOTIDE SEQUENCE [LARGE SCALE GENOMIC DNA]</scope>
    <source>
        <strain evidence="2">DF5081</strain>
    </source>
</reference>
<accession>A0A8R1DHB5</accession>
<evidence type="ECO:0000313" key="1">
    <source>
        <dbReference type="EnsemblMetazoa" id="CJA02707b.1"/>
    </source>
</evidence>
<dbReference type="Proteomes" id="UP000005237">
    <property type="component" value="Unassembled WGS sequence"/>
</dbReference>
<organism evidence="1 2">
    <name type="scientific">Caenorhabditis japonica</name>
    <dbReference type="NCBI Taxonomy" id="281687"/>
    <lineage>
        <taxon>Eukaryota</taxon>
        <taxon>Metazoa</taxon>
        <taxon>Ecdysozoa</taxon>
        <taxon>Nematoda</taxon>
        <taxon>Chromadorea</taxon>
        <taxon>Rhabditida</taxon>
        <taxon>Rhabditina</taxon>
        <taxon>Rhabditomorpha</taxon>
        <taxon>Rhabditoidea</taxon>
        <taxon>Rhabditidae</taxon>
        <taxon>Peloderinae</taxon>
        <taxon>Caenorhabditis</taxon>
    </lineage>
</organism>
<keyword evidence="2" id="KW-1185">Reference proteome</keyword>
<protein>
    <submittedName>
        <fullName evidence="1">Uncharacterized protein</fullName>
    </submittedName>
</protein>
<sequence length="249" mass="28203">MLSSITNDPVSSWGYQSENTTNASGVTFNVKFMGYVPVNNSISNLSTSEKDALVKLCVTTVVTCDLTDQFKDALREESLGPYISVAELEVFLNVANFTITFFHKEDGTFLLGRYMNNTTSYYKTVIIDGEHYLGLVMGIRSPRTQRECNVIKLGSKKAHDELIEKLKSVHNEERCPVSKLESRLVSEQLHLYSIVQDSLSEGKGVYTLSWRNNEDRFFSRKMENASIAFAQRYQTADVATKHVVVRPHY</sequence>